<dbReference type="EMBL" id="PPUT01000040">
    <property type="protein sequence ID" value="RDC41794.1"/>
    <property type="molecule type" value="Genomic_DNA"/>
</dbReference>
<evidence type="ECO:0000313" key="7">
    <source>
        <dbReference type="Proteomes" id="UP000253805"/>
    </source>
</evidence>
<proteinExistence type="predicted"/>
<evidence type="ECO:0000256" key="2">
    <source>
        <dbReference type="ARBA" id="ARBA00022692"/>
    </source>
</evidence>
<dbReference type="PANTHER" id="PTHR33514">
    <property type="entry name" value="PROTEIN ABCI12, CHLOROPLASTIC"/>
    <property type="match status" value="1"/>
</dbReference>
<keyword evidence="4 5" id="KW-0472">Membrane</keyword>
<evidence type="ECO:0000256" key="1">
    <source>
        <dbReference type="ARBA" id="ARBA00004141"/>
    </source>
</evidence>
<organism evidence="6 7">
    <name type="scientific">Adlercreutzia equolifaciens subsp. celatus</name>
    <dbReference type="NCBI Taxonomy" id="394340"/>
    <lineage>
        <taxon>Bacteria</taxon>
        <taxon>Bacillati</taxon>
        <taxon>Actinomycetota</taxon>
        <taxon>Coriobacteriia</taxon>
        <taxon>Eggerthellales</taxon>
        <taxon>Eggerthellaceae</taxon>
        <taxon>Adlercreutzia</taxon>
    </lineage>
</organism>
<keyword evidence="3 5" id="KW-1133">Transmembrane helix</keyword>
<feature type="transmembrane region" description="Helical" evidence="5">
    <location>
        <begin position="72"/>
        <end position="105"/>
    </location>
</feature>
<keyword evidence="2 5" id="KW-0812">Transmembrane</keyword>
<name>A0A369NV59_9ACTN</name>
<dbReference type="GO" id="GO:0005886">
    <property type="term" value="C:plasma membrane"/>
    <property type="evidence" value="ECO:0007669"/>
    <property type="project" value="TreeGrafter"/>
</dbReference>
<dbReference type="Pfam" id="PF02361">
    <property type="entry name" value="CbiQ"/>
    <property type="match status" value="1"/>
</dbReference>
<gene>
    <name evidence="6" type="ORF">C1850_10940</name>
</gene>
<dbReference type="PANTHER" id="PTHR33514:SF13">
    <property type="entry name" value="PROTEIN ABCI12, CHLOROPLASTIC"/>
    <property type="match status" value="1"/>
</dbReference>
<dbReference type="InterPro" id="IPR003339">
    <property type="entry name" value="ABC/ECF_trnsptr_transmembrane"/>
</dbReference>
<dbReference type="CDD" id="cd16914">
    <property type="entry name" value="EcfT"/>
    <property type="match status" value="1"/>
</dbReference>
<reference evidence="6 7" key="1">
    <citation type="journal article" date="2018" name="Elife">
        <title>Discovery and characterization of a prevalent human gut bacterial enzyme sufficient for the inactivation of a family of plant toxins.</title>
        <authorList>
            <person name="Koppel N."/>
            <person name="Bisanz J.E."/>
            <person name="Pandelia M.E."/>
            <person name="Turnbaugh P.J."/>
            <person name="Balskus E.P."/>
        </authorList>
    </citation>
    <scope>NUCLEOTIDE SEQUENCE [LARGE SCALE GENOMIC DNA]</scope>
    <source>
        <strain evidence="6 7">OB21 GAM 11</strain>
    </source>
</reference>
<comment type="subcellular location">
    <subcellularLocation>
        <location evidence="1">Membrane</location>
        <topology evidence="1">Multi-pass membrane protein</topology>
    </subcellularLocation>
</comment>
<evidence type="ECO:0000256" key="4">
    <source>
        <dbReference type="ARBA" id="ARBA00023136"/>
    </source>
</evidence>
<dbReference type="AlphaFoldDB" id="A0A369NV59"/>
<evidence type="ECO:0000313" key="6">
    <source>
        <dbReference type="EMBL" id="RDC41794.1"/>
    </source>
</evidence>
<comment type="caution">
    <text evidence="6">The sequence shown here is derived from an EMBL/GenBank/DDBJ whole genome shotgun (WGS) entry which is preliminary data.</text>
</comment>
<evidence type="ECO:0000256" key="3">
    <source>
        <dbReference type="ARBA" id="ARBA00022989"/>
    </source>
</evidence>
<feature type="transmembrane region" description="Helical" evidence="5">
    <location>
        <begin position="117"/>
        <end position="136"/>
    </location>
</feature>
<feature type="transmembrane region" description="Helical" evidence="5">
    <location>
        <begin position="142"/>
        <end position="161"/>
    </location>
</feature>
<protein>
    <submittedName>
        <fullName evidence="6">Transporter</fullName>
    </submittedName>
</protein>
<evidence type="ECO:0000256" key="5">
    <source>
        <dbReference type="SAM" id="Phobius"/>
    </source>
</evidence>
<sequence length="293" mass="30348">MASVTMGALWDTGDMEKASIYSVASEKGDAGAARADAAKRAGGARCGAGEARRAARIGAKGTLRTVDARVKIGLLVAYSVALFCTENLLGLGVAAALLAAVASVGDVPVARLLREGAFAYLIVGFLLVYNVTASGWLAGIAVALRLLLLVWASLLLTALSTPAELSEGLRRLFSPLGRLGLPVRDFATSLSIALRFMPLLSEELRAVRAAQASRGAAFEEAGLVRRLRAYGGLMVPVLVGLFRRADRLAAAMEARCYGASGEPTSLVERRFSAGDGAVLLVGVAACVAFALVP</sequence>
<accession>A0A369NV59</accession>
<dbReference type="Proteomes" id="UP000253805">
    <property type="component" value="Unassembled WGS sequence"/>
</dbReference>